<proteinExistence type="predicted"/>
<dbReference type="InterPro" id="IPR005243">
    <property type="entry name" value="THIRX-like_proc"/>
</dbReference>
<evidence type="ECO:0000313" key="3">
    <source>
        <dbReference type="Proteomes" id="UP001529491"/>
    </source>
</evidence>
<dbReference type="RefSeq" id="WP_310472349.1">
    <property type="nucleotide sequence ID" value="NZ_CP136522.1"/>
</dbReference>
<dbReference type="Pfam" id="PF13192">
    <property type="entry name" value="Thioredoxin_3"/>
    <property type="match status" value="1"/>
</dbReference>
<sequence length="81" mass="8687">MKIEILGSGCKKCTNLATDVETVAKRLAIDFEIEKVSDMGAILEYGVMSTPAIVINGKVITAGTVPSHTEIEQLLSQTRHA</sequence>
<keyword evidence="3" id="KW-1185">Reference proteome</keyword>
<name>A0ABZ0JWR0_9GAMM</name>
<feature type="domain" description="Thioredoxin-like fold" evidence="1">
    <location>
        <begin position="1"/>
        <end position="75"/>
    </location>
</feature>
<organism evidence="2 3">
    <name type="scientific">Shewanella youngdeokensis</name>
    <dbReference type="NCBI Taxonomy" id="2999068"/>
    <lineage>
        <taxon>Bacteria</taxon>
        <taxon>Pseudomonadati</taxon>
        <taxon>Pseudomonadota</taxon>
        <taxon>Gammaproteobacteria</taxon>
        <taxon>Alteromonadales</taxon>
        <taxon>Shewanellaceae</taxon>
        <taxon>Shewanella</taxon>
    </lineage>
</organism>
<dbReference type="InterPro" id="IPR012336">
    <property type="entry name" value="Thioredoxin-like_fold"/>
</dbReference>
<gene>
    <name evidence="2" type="ORF">RGE70_15545</name>
</gene>
<dbReference type="Gene3D" id="3.40.30.10">
    <property type="entry name" value="Glutaredoxin"/>
    <property type="match status" value="1"/>
</dbReference>
<dbReference type="InterPro" id="IPR036249">
    <property type="entry name" value="Thioredoxin-like_sf"/>
</dbReference>
<dbReference type="Proteomes" id="UP001529491">
    <property type="component" value="Chromosome"/>
</dbReference>
<dbReference type="PIRSF" id="PIRSF037031">
    <property type="entry name" value="Redox_disulphide_2"/>
    <property type="match status" value="1"/>
</dbReference>
<dbReference type="PANTHER" id="PTHR36450">
    <property type="entry name" value="THIOREDOXIN"/>
    <property type="match status" value="1"/>
</dbReference>
<dbReference type="SUPFAM" id="SSF52833">
    <property type="entry name" value="Thioredoxin-like"/>
    <property type="match status" value="1"/>
</dbReference>
<reference evidence="2 3" key="1">
    <citation type="submission" date="2023-10" db="EMBL/GenBank/DDBJ databases">
        <title>Complete genome sequence of Shewanella sp. DAU334.</title>
        <authorList>
            <person name="Lee Y.-S."/>
            <person name="Jeong H.-R."/>
            <person name="Hwang E.-J."/>
            <person name="Choi Y.-L."/>
            <person name="Kim G.-D."/>
        </authorList>
    </citation>
    <scope>NUCLEOTIDE SEQUENCE [LARGE SCALE GENOMIC DNA]</scope>
    <source>
        <strain evidence="2 3">DAU334</strain>
    </source>
</reference>
<dbReference type="NCBIfam" id="TIGR00412">
    <property type="entry name" value="redox_disulf_2"/>
    <property type="match status" value="1"/>
</dbReference>
<dbReference type="PANTHER" id="PTHR36450:SF1">
    <property type="entry name" value="THIOREDOXIN"/>
    <property type="match status" value="1"/>
</dbReference>
<dbReference type="EMBL" id="CP136522">
    <property type="protein sequence ID" value="WOT04712.1"/>
    <property type="molecule type" value="Genomic_DNA"/>
</dbReference>
<protein>
    <submittedName>
        <fullName evidence="2">Thioredoxin family protein</fullName>
    </submittedName>
</protein>
<accession>A0ABZ0JWR0</accession>
<evidence type="ECO:0000259" key="1">
    <source>
        <dbReference type="Pfam" id="PF13192"/>
    </source>
</evidence>
<evidence type="ECO:0000313" key="2">
    <source>
        <dbReference type="EMBL" id="WOT04712.1"/>
    </source>
</evidence>